<dbReference type="InterPro" id="IPR001584">
    <property type="entry name" value="Integrase_cat-core"/>
</dbReference>
<dbReference type="EMBL" id="HAED01012115">
    <property type="protein sequence ID" value="SBQ98509.1"/>
    <property type="molecule type" value="Transcribed_RNA"/>
</dbReference>
<dbReference type="InterPro" id="IPR041588">
    <property type="entry name" value="Integrase_H2C2"/>
</dbReference>
<dbReference type="Pfam" id="PF00665">
    <property type="entry name" value="rve"/>
    <property type="match status" value="1"/>
</dbReference>
<dbReference type="InterPro" id="IPR036397">
    <property type="entry name" value="RNaseH_sf"/>
</dbReference>
<dbReference type="GO" id="GO:0003676">
    <property type="term" value="F:nucleic acid binding"/>
    <property type="evidence" value="ECO:0007669"/>
    <property type="project" value="InterPro"/>
</dbReference>
<dbReference type="Gene3D" id="1.10.340.70">
    <property type="match status" value="1"/>
</dbReference>
<dbReference type="InterPro" id="IPR050951">
    <property type="entry name" value="Retrovirus_Pol_polyprotein"/>
</dbReference>
<dbReference type="FunFam" id="1.10.340.70:FF:000001">
    <property type="entry name" value="Retrovirus-related Pol polyprotein from transposon gypsy-like Protein"/>
    <property type="match status" value="1"/>
</dbReference>
<reference evidence="3" key="1">
    <citation type="submission" date="2016-05" db="EMBL/GenBank/DDBJ databases">
        <authorList>
            <person name="Lavstsen T."/>
            <person name="Jespersen J.S."/>
        </authorList>
    </citation>
    <scope>NUCLEOTIDE SEQUENCE</scope>
    <source>
        <tissue evidence="3">Brain</tissue>
    </source>
</reference>
<dbReference type="Pfam" id="PF17921">
    <property type="entry name" value="Integrase_H2C2"/>
    <property type="match status" value="1"/>
</dbReference>
<name>A0A1A8IMM1_NOTKU</name>
<dbReference type="Gene3D" id="3.30.420.10">
    <property type="entry name" value="Ribonuclease H-like superfamily/Ribonuclease H"/>
    <property type="match status" value="1"/>
</dbReference>
<protein>
    <recommendedName>
        <fullName evidence="1">Gypsy retrotransposon integrase-like protein 1</fullName>
    </recommendedName>
</protein>
<accession>A0A1A8IMM1</accession>
<dbReference type="PANTHER" id="PTHR37984:SF15">
    <property type="entry name" value="INTEGRASE CATALYTIC DOMAIN-CONTAINING PROTEIN"/>
    <property type="match status" value="1"/>
</dbReference>
<organism evidence="3">
    <name type="scientific">Nothobranchius kuhntae</name>
    <name type="common">Beira killifish</name>
    <dbReference type="NCBI Taxonomy" id="321403"/>
    <lineage>
        <taxon>Eukaryota</taxon>
        <taxon>Metazoa</taxon>
        <taxon>Chordata</taxon>
        <taxon>Craniata</taxon>
        <taxon>Vertebrata</taxon>
        <taxon>Euteleostomi</taxon>
        <taxon>Actinopterygii</taxon>
        <taxon>Neopterygii</taxon>
        <taxon>Teleostei</taxon>
        <taxon>Neoteleostei</taxon>
        <taxon>Acanthomorphata</taxon>
        <taxon>Ovalentaria</taxon>
        <taxon>Atherinomorphae</taxon>
        <taxon>Cyprinodontiformes</taxon>
        <taxon>Nothobranchiidae</taxon>
        <taxon>Nothobranchius</taxon>
    </lineage>
</organism>
<evidence type="ECO:0000259" key="2">
    <source>
        <dbReference type="PROSITE" id="PS50994"/>
    </source>
</evidence>
<sequence>MDDWKDAQEQDGELQILKQYVVQETLPDAGVRRTLPKSVQKWLHQWRRLRLRGEVLCREVMDTNTNETLFQVLCPVGKREEVWRKYHEAAAHAGVEKTLSRIRRFFFWPGMENEVRGFHLGCAACSLRNRDQPRAPLKPIVVSYPLEVVALDYLTLGRPTDRYQNILVMTDLFTHYAWAVPTKDQTAQTTVHALWTHVIQPFGCPARLHSDRGASFESALMYQLCRCYGITKSKTTPYHPAGNGGVERLNQTLLHMLRSLEAERQQRWPELLPELLQAYNNTVHSATGYAPSYLMFGRHLRQPVDVNLGVEQGSLCNDLGGWVRDHHQKLSFAYETARKNMAAAVNQNKKVYDKRAQALPLAPGERVWIRDRNRQGQGKLHPGWASEPHVVVERVGDTGVVYKVQPEKGGRERVLHRNALKLCTTPAVDSIQPIDEVGPGVETVIEPPFYCVMPNVPILQPEGLPELRRSARSNLGQPPARYRPLE</sequence>
<dbReference type="GO" id="GO:0015074">
    <property type="term" value="P:DNA integration"/>
    <property type="evidence" value="ECO:0007669"/>
    <property type="project" value="InterPro"/>
</dbReference>
<reference evidence="3" key="2">
    <citation type="submission" date="2016-06" db="EMBL/GenBank/DDBJ databases">
        <title>The genome of a short-lived fish provides insights into sex chromosome evolution and the genetic control of aging.</title>
        <authorList>
            <person name="Reichwald K."/>
            <person name="Felder M."/>
            <person name="Petzold A."/>
            <person name="Koch P."/>
            <person name="Groth M."/>
            <person name="Platzer M."/>
        </authorList>
    </citation>
    <scope>NUCLEOTIDE SEQUENCE</scope>
    <source>
        <tissue evidence="3">Brain</tissue>
    </source>
</reference>
<dbReference type="AlphaFoldDB" id="A0A1A8IMM1"/>
<gene>
    <name evidence="3" type="primary">CU041398.1</name>
</gene>
<dbReference type="PANTHER" id="PTHR37984">
    <property type="entry name" value="PROTEIN CBG26694"/>
    <property type="match status" value="1"/>
</dbReference>
<proteinExistence type="predicted"/>
<dbReference type="SUPFAM" id="SSF53098">
    <property type="entry name" value="Ribonuclease H-like"/>
    <property type="match status" value="1"/>
</dbReference>
<dbReference type="InterPro" id="IPR012337">
    <property type="entry name" value="RNaseH-like_sf"/>
</dbReference>
<feature type="domain" description="Integrase catalytic" evidence="2">
    <location>
        <begin position="141"/>
        <end position="299"/>
    </location>
</feature>
<dbReference type="FunFam" id="3.30.420.10:FF:000032">
    <property type="entry name" value="Retrovirus-related Pol polyprotein from transposon 297-like Protein"/>
    <property type="match status" value="1"/>
</dbReference>
<evidence type="ECO:0000313" key="3">
    <source>
        <dbReference type="EMBL" id="SBQ98509.1"/>
    </source>
</evidence>
<evidence type="ECO:0000256" key="1">
    <source>
        <dbReference type="ARBA" id="ARBA00039658"/>
    </source>
</evidence>
<dbReference type="PROSITE" id="PS50994">
    <property type="entry name" value="INTEGRASE"/>
    <property type="match status" value="1"/>
</dbReference>